<name>A0A562WGI2_9ACTN</name>
<dbReference type="PANTHER" id="PTHR30055:SF148">
    <property type="entry name" value="TETR-FAMILY TRANSCRIPTIONAL REGULATOR"/>
    <property type="match status" value="1"/>
</dbReference>
<keyword evidence="1" id="KW-0805">Transcription regulation</keyword>
<dbReference type="PROSITE" id="PS50977">
    <property type="entry name" value="HTH_TETR_2"/>
    <property type="match status" value="1"/>
</dbReference>
<dbReference type="SUPFAM" id="SSF48498">
    <property type="entry name" value="Tetracyclin repressor-like, C-terminal domain"/>
    <property type="match status" value="1"/>
</dbReference>
<organism evidence="5 6">
    <name type="scientific">Micromonospora sagamiensis</name>
    <dbReference type="NCBI Taxonomy" id="47875"/>
    <lineage>
        <taxon>Bacteria</taxon>
        <taxon>Bacillati</taxon>
        <taxon>Actinomycetota</taxon>
        <taxon>Actinomycetes</taxon>
        <taxon>Micromonosporales</taxon>
        <taxon>Micromonosporaceae</taxon>
        <taxon>Micromonospora</taxon>
    </lineage>
</organism>
<keyword evidence="2" id="KW-0238">DNA-binding</keyword>
<dbReference type="SUPFAM" id="SSF46689">
    <property type="entry name" value="Homeodomain-like"/>
    <property type="match status" value="1"/>
</dbReference>
<dbReference type="OrthoDB" id="9796019at2"/>
<dbReference type="Pfam" id="PF16859">
    <property type="entry name" value="TetR_C_11"/>
    <property type="match status" value="1"/>
</dbReference>
<dbReference type="Gene3D" id="1.10.10.60">
    <property type="entry name" value="Homeodomain-like"/>
    <property type="match status" value="1"/>
</dbReference>
<accession>A0A562WGI2</accession>
<evidence type="ECO:0000256" key="1">
    <source>
        <dbReference type="ARBA" id="ARBA00023015"/>
    </source>
</evidence>
<keyword evidence="6" id="KW-1185">Reference proteome</keyword>
<reference evidence="5 6" key="1">
    <citation type="submission" date="2019-07" db="EMBL/GenBank/DDBJ databases">
        <title>R&amp;d 2014.</title>
        <authorList>
            <person name="Klenk H.-P."/>
        </authorList>
    </citation>
    <scope>NUCLEOTIDE SEQUENCE [LARGE SCALE GENOMIC DNA]</scope>
    <source>
        <strain evidence="5 6">DSM 43912</strain>
    </source>
</reference>
<sequence>MSAGQRPGGRSARVRAAVLTAARGLLVDGYAELTVERIAQAAGVNKTSVYRRWTDLEGVLGDLLSEYASEVVPIPDTGELDTDLEELALLIRRGMTGEPGDLITALAAAAPRNPRAAQIVRSFFAERFGLAEAVVNHAVARGDLPQGTDARAAIELLGAPFFLRLLVVNEPIDEEFAQRIAAAAAAALRSGVFDPARGPRPATGTSAAPPASCPGRQSDPSR</sequence>
<feature type="region of interest" description="Disordered" evidence="4">
    <location>
        <begin position="194"/>
        <end position="222"/>
    </location>
</feature>
<dbReference type="Pfam" id="PF00440">
    <property type="entry name" value="TetR_N"/>
    <property type="match status" value="1"/>
</dbReference>
<dbReference type="InterPro" id="IPR009057">
    <property type="entry name" value="Homeodomain-like_sf"/>
</dbReference>
<evidence type="ECO:0000256" key="3">
    <source>
        <dbReference type="ARBA" id="ARBA00023163"/>
    </source>
</evidence>
<dbReference type="InterPro" id="IPR001647">
    <property type="entry name" value="HTH_TetR"/>
</dbReference>
<dbReference type="Proteomes" id="UP000319728">
    <property type="component" value="Unassembled WGS sequence"/>
</dbReference>
<dbReference type="InterPro" id="IPR050109">
    <property type="entry name" value="HTH-type_TetR-like_transc_reg"/>
</dbReference>
<dbReference type="AlphaFoldDB" id="A0A562WGI2"/>
<comment type="caution">
    <text evidence="5">The sequence shown here is derived from an EMBL/GenBank/DDBJ whole genome shotgun (WGS) entry which is preliminary data.</text>
</comment>
<dbReference type="GO" id="GO:0000976">
    <property type="term" value="F:transcription cis-regulatory region binding"/>
    <property type="evidence" value="ECO:0007669"/>
    <property type="project" value="TreeGrafter"/>
</dbReference>
<evidence type="ECO:0000313" key="5">
    <source>
        <dbReference type="EMBL" id="TWJ29420.1"/>
    </source>
</evidence>
<dbReference type="InterPro" id="IPR011075">
    <property type="entry name" value="TetR_C"/>
</dbReference>
<dbReference type="RefSeq" id="WP_145818332.1">
    <property type="nucleotide sequence ID" value="NZ_AP023438.1"/>
</dbReference>
<evidence type="ECO:0000313" key="6">
    <source>
        <dbReference type="Proteomes" id="UP000319728"/>
    </source>
</evidence>
<gene>
    <name evidence="5" type="ORF">JD81_02930</name>
</gene>
<proteinExistence type="predicted"/>
<feature type="compositionally biased region" description="Low complexity" evidence="4">
    <location>
        <begin position="199"/>
        <end position="210"/>
    </location>
</feature>
<dbReference type="InterPro" id="IPR036271">
    <property type="entry name" value="Tet_transcr_reg_TetR-rel_C_sf"/>
</dbReference>
<dbReference type="Gene3D" id="1.10.357.10">
    <property type="entry name" value="Tetracycline Repressor, domain 2"/>
    <property type="match status" value="1"/>
</dbReference>
<dbReference type="PANTHER" id="PTHR30055">
    <property type="entry name" value="HTH-TYPE TRANSCRIPTIONAL REGULATOR RUTR"/>
    <property type="match status" value="1"/>
</dbReference>
<protein>
    <submittedName>
        <fullName evidence="5">TetR family transcriptional regulator</fullName>
    </submittedName>
</protein>
<evidence type="ECO:0000256" key="4">
    <source>
        <dbReference type="SAM" id="MobiDB-lite"/>
    </source>
</evidence>
<dbReference type="EMBL" id="VLLP01000001">
    <property type="protein sequence ID" value="TWJ29420.1"/>
    <property type="molecule type" value="Genomic_DNA"/>
</dbReference>
<keyword evidence="3" id="KW-0804">Transcription</keyword>
<dbReference type="GO" id="GO:0003700">
    <property type="term" value="F:DNA-binding transcription factor activity"/>
    <property type="evidence" value="ECO:0007669"/>
    <property type="project" value="TreeGrafter"/>
</dbReference>
<evidence type="ECO:0000256" key="2">
    <source>
        <dbReference type="ARBA" id="ARBA00023125"/>
    </source>
</evidence>